<dbReference type="GO" id="GO:0005789">
    <property type="term" value="C:endoplasmic reticulum membrane"/>
    <property type="evidence" value="ECO:0007669"/>
    <property type="project" value="UniProtKB-SubCell"/>
</dbReference>
<dbReference type="InterPro" id="IPR007599">
    <property type="entry name" value="DER1"/>
</dbReference>
<gene>
    <name evidence="9" type="ORF">NLI96_g1119</name>
</gene>
<comment type="similarity">
    <text evidence="2 7">Belongs to the derlin family.</text>
</comment>
<feature type="transmembrane region" description="Helical" evidence="7">
    <location>
        <begin position="21"/>
        <end position="43"/>
    </location>
</feature>
<comment type="function">
    <text evidence="7">May be involved in the degradation of misfolded endoplasmic reticulum (ER) luminal proteins.</text>
</comment>
<feature type="region of interest" description="Disordered" evidence="8">
    <location>
        <begin position="139"/>
        <end position="179"/>
    </location>
</feature>
<feature type="transmembrane region" description="Helical" evidence="7">
    <location>
        <begin position="63"/>
        <end position="86"/>
    </location>
</feature>
<keyword evidence="10" id="KW-1185">Reference proteome</keyword>
<accession>A0AAD5VD41</accession>
<keyword evidence="6 7" id="KW-0472">Membrane</keyword>
<dbReference type="GO" id="GO:0006950">
    <property type="term" value="P:response to stress"/>
    <property type="evidence" value="ECO:0007669"/>
    <property type="project" value="UniProtKB-ARBA"/>
</dbReference>
<evidence type="ECO:0000256" key="3">
    <source>
        <dbReference type="ARBA" id="ARBA00022692"/>
    </source>
</evidence>
<organism evidence="9 10">
    <name type="scientific">Meripilus lineatus</name>
    <dbReference type="NCBI Taxonomy" id="2056292"/>
    <lineage>
        <taxon>Eukaryota</taxon>
        <taxon>Fungi</taxon>
        <taxon>Dikarya</taxon>
        <taxon>Basidiomycota</taxon>
        <taxon>Agaricomycotina</taxon>
        <taxon>Agaricomycetes</taxon>
        <taxon>Polyporales</taxon>
        <taxon>Meripilaceae</taxon>
        <taxon>Meripilus</taxon>
    </lineage>
</organism>
<keyword evidence="3 7" id="KW-0812">Transmembrane</keyword>
<dbReference type="AlphaFoldDB" id="A0AAD5VD41"/>
<dbReference type="Proteomes" id="UP001212997">
    <property type="component" value="Unassembled WGS sequence"/>
</dbReference>
<comment type="caution">
    <text evidence="7">Lacks conserved residue(s) required for the propagation of feature annotation.</text>
</comment>
<evidence type="ECO:0000256" key="7">
    <source>
        <dbReference type="RuleBase" id="RU363059"/>
    </source>
</evidence>
<reference evidence="9" key="1">
    <citation type="submission" date="2022-07" db="EMBL/GenBank/DDBJ databases">
        <title>Genome Sequence of Physisporinus lineatus.</title>
        <authorList>
            <person name="Buettner E."/>
        </authorList>
    </citation>
    <scope>NUCLEOTIDE SEQUENCE</scope>
    <source>
        <strain evidence="9">VT162</strain>
    </source>
</reference>
<dbReference type="PANTHER" id="PTHR11009">
    <property type="entry name" value="DER1-LIKE PROTEIN, DERLIN"/>
    <property type="match status" value="1"/>
</dbReference>
<evidence type="ECO:0000313" key="9">
    <source>
        <dbReference type="EMBL" id="KAJ3490878.1"/>
    </source>
</evidence>
<keyword evidence="5 7" id="KW-1133">Transmembrane helix</keyword>
<name>A0AAD5VD41_9APHY</name>
<keyword evidence="4 7" id="KW-0256">Endoplasmic reticulum</keyword>
<protein>
    <recommendedName>
        <fullName evidence="7">Derlin</fullName>
    </recommendedName>
</protein>
<evidence type="ECO:0000256" key="4">
    <source>
        <dbReference type="ARBA" id="ARBA00022824"/>
    </source>
</evidence>
<evidence type="ECO:0000256" key="1">
    <source>
        <dbReference type="ARBA" id="ARBA00004477"/>
    </source>
</evidence>
<evidence type="ECO:0000256" key="8">
    <source>
        <dbReference type="SAM" id="MobiDB-lite"/>
    </source>
</evidence>
<evidence type="ECO:0000256" key="2">
    <source>
        <dbReference type="ARBA" id="ARBA00008917"/>
    </source>
</evidence>
<comment type="subcellular location">
    <subcellularLocation>
        <location evidence="1 7">Endoplasmic reticulum membrane</location>
        <topology evidence="1 7">Multi-pass membrane protein</topology>
    </subcellularLocation>
</comment>
<comment type="caution">
    <text evidence="9">The sequence shown here is derived from an EMBL/GenBank/DDBJ whole genome shotgun (WGS) entry which is preliminary data.</text>
</comment>
<evidence type="ECO:0000313" key="10">
    <source>
        <dbReference type="Proteomes" id="UP001212997"/>
    </source>
</evidence>
<evidence type="ECO:0000256" key="6">
    <source>
        <dbReference type="ARBA" id="ARBA00023136"/>
    </source>
</evidence>
<proteinExistence type="inferred from homology"/>
<evidence type="ECO:0000256" key="5">
    <source>
        <dbReference type="ARBA" id="ARBA00022989"/>
    </source>
</evidence>
<sequence>MLYRNSEQLESSYYVRRSADYAWQLTLAAASIIGLNLPLQSLIHTRPLLVALSYMTSRLAPPGAQTSLFGLVSIPLVYFPYALILLDLLMGGPRAAAQSVTGAVAGHLWWWLVWDTRRLHAFGRAPAFLRSWIGNSDGNPDGGSSGRSTGVHVIPPRRLREEGRSTGHRWGSGNRLGST</sequence>
<dbReference type="Pfam" id="PF04511">
    <property type="entry name" value="DER1"/>
    <property type="match status" value="1"/>
</dbReference>
<dbReference type="EMBL" id="JANAWD010000021">
    <property type="protein sequence ID" value="KAJ3490878.1"/>
    <property type="molecule type" value="Genomic_DNA"/>
</dbReference>